<evidence type="ECO:0000313" key="8">
    <source>
        <dbReference type="Proteomes" id="UP001153069"/>
    </source>
</evidence>
<dbReference type="InterPro" id="IPR007603">
    <property type="entry name" value="Choline_transptr-like"/>
</dbReference>
<sequence length="542" mass="59378">MTTISGLTANSTTPYLNANNPQNAPVIVQGKVVSTPNKGFVVPSTAYHPRDSIVEPIHNPQDFKRDPSPRRCNDLIWAILFLIHLGAMVWVAIYYIPQMTNRLGADYAADANNDDHRRFLEQDQGDQDWSYQNIDNGYLYDNNAITLNLPSTIAVVAVTCVSGIFLATTALGFMVLFAETLIRVGFIATALLSLVMGMASVATGQIAAAIASFVMFVLVTWYACNAWPRIPFAATNLVTATTIVRDNLGVAVYAYLSLALAFGWAVWWTSATIAALFVLGDCEGDGTCNNDLDPFLIFLFLASYHWTFHVIANVVTVTVAGVSGTWWMVPSEGNQFCSKAVTDSYYRANTLAFGSICLGSLVVAIVSAAKEIIRQMRDGRDSVLVCIAEFLLGCIKNILEYFNEWAFCFVGIYGYSFVESGMQVMDLLRSRGWTSIITDDLSGRALFIVSFFVALLNGLIGWAFGSVIPLGEGVPEIVPFLIAMVTGFTLCSTLFSVVGSACKSVIVLYAEAPNEFQANHPELSNRMRISWQQAWPVDFKYG</sequence>
<evidence type="ECO:0000256" key="3">
    <source>
        <dbReference type="ARBA" id="ARBA00022692"/>
    </source>
</evidence>
<dbReference type="Pfam" id="PF04515">
    <property type="entry name" value="Choline_transpo"/>
    <property type="match status" value="1"/>
</dbReference>
<dbReference type="AlphaFoldDB" id="A0A9N8F2M5"/>
<keyword evidence="5 6" id="KW-0472">Membrane</keyword>
<organism evidence="7 8">
    <name type="scientific">Seminavis robusta</name>
    <dbReference type="NCBI Taxonomy" id="568900"/>
    <lineage>
        <taxon>Eukaryota</taxon>
        <taxon>Sar</taxon>
        <taxon>Stramenopiles</taxon>
        <taxon>Ochrophyta</taxon>
        <taxon>Bacillariophyta</taxon>
        <taxon>Bacillariophyceae</taxon>
        <taxon>Bacillariophycidae</taxon>
        <taxon>Naviculales</taxon>
        <taxon>Naviculaceae</taxon>
        <taxon>Seminavis</taxon>
    </lineage>
</organism>
<keyword evidence="4 6" id="KW-1133">Transmembrane helix</keyword>
<feature type="transmembrane region" description="Helical" evidence="6">
    <location>
        <begin position="477"/>
        <end position="498"/>
    </location>
</feature>
<accession>A0A9N8F2M5</accession>
<feature type="transmembrane region" description="Helical" evidence="6">
    <location>
        <begin position="348"/>
        <end position="369"/>
    </location>
</feature>
<proteinExistence type="inferred from homology"/>
<comment type="subcellular location">
    <subcellularLocation>
        <location evidence="6">Cell membrane</location>
        <topology evidence="6">Multi-pass membrane protein</topology>
    </subcellularLocation>
    <subcellularLocation>
        <location evidence="1">Membrane</location>
        <topology evidence="1">Multi-pass membrane protein</topology>
    </subcellularLocation>
</comment>
<feature type="transmembrane region" description="Helical" evidence="6">
    <location>
        <begin position="295"/>
        <end position="328"/>
    </location>
</feature>
<keyword evidence="3 6" id="KW-0812">Transmembrane</keyword>
<evidence type="ECO:0000313" key="7">
    <source>
        <dbReference type="EMBL" id="CAB9531557.1"/>
    </source>
</evidence>
<keyword evidence="8" id="KW-1185">Reference proteome</keyword>
<evidence type="ECO:0000256" key="2">
    <source>
        <dbReference type="ARBA" id="ARBA00007168"/>
    </source>
</evidence>
<feature type="transmembrane region" description="Helical" evidence="6">
    <location>
        <begin position="190"/>
        <end position="223"/>
    </location>
</feature>
<dbReference type="Proteomes" id="UP001153069">
    <property type="component" value="Unassembled WGS sequence"/>
</dbReference>
<name>A0A9N8F2M5_9STRA</name>
<comment type="similarity">
    <text evidence="2 6">Belongs to the CTL (choline transporter-like) family.</text>
</comment>
<evidence type="ECO:0000256" key="6">
    <source>
        <dbReference type="RuleBase" id="RU368066"/>
    </source>
</evidence>
<dbReference type="EMBL" id="CAICTM010003673">
    <property type="protein sequence ID" value="CAB9531557.1"/>
    <property type="molecule type" value="Genomic_DNA"/>
</dbReference>
<feature type="transmembrane region" description="Helical" evidence="6">
    <location>
        <begin position="445"/>
        <end position="465"/>
    </location>
</feature>
<dbReference type="PANTHER" id="PTHR12385:SF4">
    <property type="entry name" value="PROTEIN PNS1"/>
    <property type="match status" value="1"/>
</dbReference>
<dbReference type="GO" id="GO:0022857">
    <property type="term" value="F:transmembrane transporter activity"/>
    <property type="evidence" value="ECO:0007669"/>
    <property type="project" value="UniProtKB-UniRule"/>
</dbReference>
<dbReference type="PANTHER" id="PTHR12385">
    <property type="entry name" value="CHOLINE TRANSPORTER-LIKE (SLC FAMILY 44)"/>
    <property type="match status" value="1"/>
</dbReference>
<evidence type="ECO:0000256" key="4">
    <source>
        <dbReference type="ARBA" id="ARBA00022989"/>
    </source>
</evidence>
<protein>
    <recommendedName>
        <fullName evidence="6">Choline transporter-like protein</fullName>
    </recommendedName>
</protein>
<evidence type="ECO:0000256" key="1">
    <source>
        <dbReference type="ARBA" id="ARBA00004141"/>
    </source>
</evidence>
<feature type="transmembrane region" description="Helical" evidence="6">
    <location>
        <begin position="252"/>
        <end position="279"/>
    </location>
</feature>
<reference evidence="7" key="1">
    <citation type="submission" date="2020-06" db="EMBL/GenBank/DDBJ databases">
        <authorList>
            <consortium name="Plant Systems Biology data submission"/>
        </authorList>
    </citation>
    <scope>NUCLEOTIDE SEQUENCE</scope>
    <source>
        <strain evidence="7">D6</strain>
    </source>
</reference>
<gene>
    <name evidence="7" type="ORF">SEMRO_3675_G350180.1</name>
</gene>
<comment type="function">
    <text evidence="6">Choline transporter.</text>
</comment>
<feature type="transmembrane region" description="Helical" evidence="6">
    <location>
        <begin position="153"/>
        <end position="178"/>
    </location>
</feature>
<feature type="transmembrane region" description="Helical" evidence="6">
    <location>
        <begin position="405"/>
        <end position="424"/>
    </location>
</feature>
<feature type="transmembrane region" description="Helical" evidence="6">
    <location>
        <begin position="75"/>
        <end position="96"/>
    </location>
</feature>
<dbReference type="OrthoDB" id="44736at2759"/>
<dbReference type="GO" id="GO:0005886">
    <property type="term" value="C:plasma membrane"/>
    <property type="evidence" value="ECO:0007669"/>
    <property type="project" value="UniProtKB-SubCell"/>
</dbReference>
<evidence type="ECO:0000256" key="5">
    <source>
        <dbReference type="ARBA" id="ARBA00023136"/>
    </source>
</evidence>
<comment type="caution">
    <text evidence="7">The sequence shown here is derived from an EMBL/GenBank/DDBJ whole genome shotgun (WGS) entry which is preliminary data.</text>
</comment>